<keyword evidence="1" id="KW-0732">Signal</keyword>
<feature type="chain" id="PRO_5046211902" description="DUF4476 domain-containing protein" evidence="1">
    <location>
        <begin position="23"/>
        <end position="219"/>
    </location>
</feature>
<proteinExistence type="predicted"/>
<dbReference type="RefSeq" id="WP_274269060.1">
    <property type="nucleotide sequence ID" value="NZ_CP117880.1"/>
</dbReference>
<feature type="signal peptide" evidence="1">
    <location>
        <begin position="1"/>
        <end position="22"/>
    </location>
</feature>
<keyword evidence="3" id="KW-1185">Reference proteome</keyword>
<evidence type="ECO:0000256" key="1">
    <source>
        <dbReference type="SAM" id="SignalP"/>
    </source>
</evidence>
<dbReference type="EMBL" id="CP117880">
    <property type="protein sequence ID" value="WDF70351.1"/>
    <property type="molecule type" value="Genomic_DNA"/>
</dbReference>
<sequence>MNKCTILFFIFVGAFFSVRAQAVAEGCACPENNYAPREAAAVYTFSQGNAIALCGYRITDEPNALYSEFVLSVCGTDQIIDFWDAMTVCRLYMQQDTLHVQTLYELPVGKDFAVEETVFLIEKLSLQGNEIERSMQLNRFLKKYNHSQIQQVLAHYRQLKREPSNEAMSILSRLFVAAISGSKEARQYLVKFRKDFHILDGAYSEAYHELLAMLAQWDA</sequence>
<evidence type="ECO:0000313" key="3">
    <source>
        <dbReference type="Proteomes" id="UP001221558"/>
    </source>
</evidence>
<accession>A0ABY7WL74</accession>
<name>A0ABY7WL74_9SPHI</name>
<evidence type="ECO:0000313" key="2">
    <source>
        <dbReference type="EMBL" id="WDF70351.1"/>
    </source>
</evidence>
<dbReference type="Proteomes" id="UP001221558">
    <property type="component" value="Chromosome"/>
</dbReference>
<evidence type="ECO:0008006" key="4">
    <source>
        <dbReference type="Google" id="ProtNLM"/>
    </source>
</evidence>
<organism evidence="2 3">
    <name type="scientific">Sphingobacterium oryzagri</name>
    <dbReference type="NCBI Taxonomy" id="3025669"/>
    <lineage>
        <taxon>Bacteria</taxon>
        <taxon>Pseudomonadati</taxon>
        <taxon>Bacteroidota</taxon>
        <taxon>Sphingobacteriia</taxon>
        <taxon>Sphingobacteriales</taxon>
        <taxon>Sphingobacteriaceae</taxon>
        <taxon>Sphingobacterium</taxon>
    </lineage>
</organism>
<protein>
    <recommendedName>
        <fullName evidence="4">DUF4476 domain-containing protein</fullName>
    </recommendedName>
</protein>
<gene>
    <name evidence="2" type="ORF">PQ465_08210</name>
</gene>
<reference evidence="2 3" key="1">
    <citation type="submission" date="2023-02" db="EMBL/GenBank/DDBJ databases">
        <title>Genome sequence of Sphingobacterium sp. KACC 22765.</title>
        <authorList>
            <person name="Kim S."/>
            <person name="Heo J."/>
            <person name="Kwon S.-W."/>
        </authorList>
    </citation>
    <scope>NUCLEOTIDE SEQUENCE [LARGE SCALE GENOMIC DNA]</scope>
    <source>
        <strain evidence="2 3">KACC 22765</strain>
    </source>
</reference>